<dbReference type="Proteomes" id="UP000031057">
    <property type="component" value="Unassembled WGS sequence"/>
</dbReference>
<feature type="transmembrane region" description="Helical" evidence="1">
    <location>
        <begin position="12"/>
        <end position="38"/>
    </location>
</feature>
<dbReference type="OrthoDB" id="1123500at2"/>
<dbReference type="EMBL" id="JTDI01000003">
    <property type="protein sequence ID" value="KHK91989.1"/>
    <property type="molecule type" value="Genomic_DNA"/>
</dbReference>
<name>A0A0B1ZRV1_9SPHN</name>
<keyword evidence="1" id="KW-0472">Membrane</keyword>
<comment type="caution">
    <text evidence="3">The sequence shown here is derived from an EMBL/GenBank/DDBJ whole genome shotgun (WGS) entry which is preliminary data.</text>
</comment>
<dbReference type="InterPro" id="IPR018649">
    <property type="entry name" value="SHOCT"/>
</dbReference>
<evidence type="ECO:0000313" key="3">
    <source>
        <dbReference type="EMBL" id="KHK91989.1"/>
    </source>
</evidence>
<dbReference type="InterPro" id="IPR033788">
    <property type="entry name" value="VbhA-like"/>
</dbReference>
<protein>
    <recommendedName>
        <fullName evidence="2">SHOCT domain-containing protein</fullName>
    </recommendedName>
</protein>
<organism evidence="3 4">
    <name type="scientific">Novosphingobium malaysiense</name>
    <dbReference type="NCBI Taxonomy" id="1348853"/>
    <lineage>
        <taxon>Bacteria</taxon>
        <taxon>Pseudomonadati</taxon>
        <taxon>Pseudomonadota</taxon>
        <taxon>Alphaproteobacteria</taxon>
        <taxon>Sphingomonadales</taxon>
        <taxon>Sphingomonadaceae</taxon>
        <taxon>Novosphingobium</taxon>
    </lineage>
</organism>
<keyword evidence="1" id="KW-0812">Transmembrane</keyword>
<evidence type="ECO:0000313" key="4">
    <source>
        <dbReference type="Proteomes" id="UP000031057"/>
    </source>
</evidence>
<dbReference type="AlphaFoldDB" id="A0A0B1ZRV1"/>
<sequence>MHDGGYMFGGYWGLGAVIHVIVWVLILAAIVGVTLLLARSFGGGGRGDEERGGPSSALDQLNERYARGEIDREEYLQRKKDILER</sequence>
<evidence type="ECO:0000259" key="2">
    <source>
        <dbReference type="Pfam" id="PF09851"/>
    </source>
</evidence>
<evidence type="ECO:0000256" key="1">
    <source>
        <dbReference type="SAM" id="Phobius"/>
    </source>
</evidence>
<accession>A0A0B1ZRV1</accession>
<keyword evidence="1" id="KW-1133">Transmembrane helix</keyword>
<gene>
    <name evidence="3" type="ORF">LK12_12155</name>
</gene>
<dbReference type="Pfam" id="PF09851">
    <property type="entry name" value="SHOCT"/>
    <property type="match status" value="1"/>
</dbReference>
<proteinExistence type="predicted"/>
<reference evidence="3 4" key="1">
    <citation type="submission" date="2014-10" db="EMBL/GenBank/DDBJ databases">
        <title>Genome sequence of Novosphingobium malaysiense MUSC 273(T).</title>
        <authorList>
            <person name="Lee L.-H."/>
        </authorList>
    </citation>
    <scope>NUCLEOTIDE SEQUENCE [LARGE SCALE GENOMIC DNA]</scope>
    <source>
        <strain evidence="3 4">MUSC 273</strain>
    </source>
</reference>
<keyword evidence="4" id="KW-1185">Reference proteome</keyword>
<feature type="domain" description="SHOCT" evidence="2">
    <location>
        <begin position="57"/>
        <end position="83"/>
    </location>
</feature>
<dbReference type="CDD" id="cd11586">
    <property type="entry name" value="VbhA_like"/>
    <property type="match status" value="1"/>
</dbReference>